<dbReference type="PANTHER" id="PTHR43194">
    <property type="entry name" value="HYDROLASE ALPHA/BETA FOLD FAMILY"/>
    <property type="match status" value="1"/>
</dbReference>
<proteinExistence type="predicted"/>
<dbReference type="InterPro" id="IPR000639">
    <property type="entry name" value="Epox_hydrolase-like"/>
</dbReference>
<dbReference type="InterPro" id="IPR000073">
    <property type="entry name" value="AB_hydrolase_1"/>
</dbReference>
<dbReference type="OrthoDB" id="9780765at2"/>
<evidence type="ECO:0000313" key="2">
    <source>
        <dbReference type="EMBL" id="TWD90720.1"/>
    </source>
</evidence>
<dbReference type="Pfam" id="PF00561">
    <property type="entry name" value="Abhydrolase_1"/>
    <property type="match status" value="1"/>
</dbReference>
<organism evidence="2 3">
    <name type="scientific">Variovorax beijingensis</name>
    <dbReference type="NCBI Taxonomy" id="2496117"/>
    <lineage>
        <taxon>Bacteria</taxon>
        <taxon>Pseudomonadati</taxon>
        <taxon>Pseudomonadota</taxon>
        <taxon>Betaproteobacteria</taxon>
        <taxon>Burkholderiales</taxon>
        <taxon>Comamonadaceae</taxon>
        <taxon>Variovorax</taxon>
    </lineage>
</organism>
<gene>
    <name evidence="2" type="ORF">FB547_101387</name>
</gene>
<feature type="domain" description="AB hydrolase-1" evidence="1">
    <location>
        <begin position="26"/>
        <end position="281"/>
    </location>
</feature>
<comment type="caution">
    <text evidence="2">The sequence shown here is derived from an EMBL/GenBank/DDBJ whole genome shotgun (WGS) entry which is preliminary data.</text>
</comment>
<accession>A0A561CI66</accession>
<sequence length="297" mass="32517">MSDLKTIDTPLLRIGYEEWNPGGTATVVLMHGWPDSTRSWHGVAPSLAEAGWRVLAPALRGFAPTRFLHDGTPRSGQLSALGRDLLDFIDALGLDKPALVGHDWGARAAANACGLRPEVARALVLMSVGYGTNAPDQPMALEQARNYWYHWYMATPRGERTVHDDRIAFTRMMWDTWAPAGWYEKAEFEATAAAFAGDDWARVVLHSYRHRWGYASGDPRYAADDAALDPAPVLPVPTLVLHGAADSCNDPDTSAGKERFFSGPYRRELLDGVGHFPQREAPAAVAAALLRFLPAIA</sequence>
<name>A0A561CI66_9BURK</name>
<dbReference type="InterPro" id="IPR029058">
    <property type="entry name" value="AB_hydrolase_fold"/>
</dbReference>
<dbReference type="AlphaFoldDB" id="A0A561CI66"/>
<dbReference type="PANTHER" id="PTHR43194:SF2">
    <property type="entry name" value="PEROXISOMAL MEMBRANE PROTEIN LPX1"/>
    <property type="match status" value="1"/>
</dbReference>
<dbReference type="InterPro" id="IPR050228">
    <property type="entry name" value="Carboxylesterase_BioH"/>
</dbReference>
<reference evidence="2 3" key="1">
    <citation type="submission" date="2019-06" db="EMBL/GenBank/DDBJ databases">
        <title>Sorghum-associated microbial communities from plants grown in Nebraska, USA.</title>
        <authorList>
            <person name="Schachtman D."/>
        </authorList>
    </citation>
    <scope>NUCLEOTIDE SEQUENCE [LARGE SCALE GENOMIC DNA]</scope>
    <source>
        <strain evidence="2 3">T529</strain>
    </source>
</reference>
<dbReference type="Gene3D" id="3.40.50.1820">
    <property type="entry name" value="alpha/beta hydrolase"/>
    <property type="match status" value="1"/>
</dbReference>
<dbReference type="RefSeq" id="WP_145739180.1">
    <property type="nucleotide sequence ID" value="NZ_VIVL01000001.1"/>
</dbReference>
<dbReference type="GO" id="GO:0003824">
    <property type="term" value="F:catalytic activity"/>
    <property type="evidence" value="ECO:0007669"/>
    <property type="project" value="InterPro"/>
</dbReference>
<evidence type="ECO:0000313" key="3">
    <source>
        <dbReference type="Proteomes" id="UP000319722"/>
    </source>
</evidence>
<dbReference type="PRINTS" id="PR00412">
    <property type="entry name" value="EPOXHYDRLASE"/>
</dbReference>
<dbReference type="Proteomes" id="UP000319722">
    <property type="component" value="Unassembled WGS sequence"/>
</dbReference>
<protein>
    <submittedName>
        <fullName evidence="2">Pimeloyl-ACP methyl ester carboxylesterase</fullName>
    </submittedName>
</protein>
<dbReference type="EMBL" id="VIVL01000001">
    <property type="protein sequence ID" value="TWD90720.1"/>
    <property type="molecule type" value="Genomic_DNA"/>
</dbReference>
<dbReference type="SUPFAM" id="SSF53474">
    <property type="entry name" value="alpha/beta-Hydrolases"/>
    <property type="match status" value="1"/>
</dbReference>
<evidence type="ECO:0000259" key="1">
    <source>
        <dbReference type="Pfam" id="PF00561"/>
    </source>
</evidence>